<evidence type="ECO:0000313" key="2">
    <source>
        <dbReference type="Proteomes" id="UP000199647"/>
    </source>
</evidence>
<name>A0A1H9KLS5_9HYPH</name>
<accession>A0A1H9KLS5</accession>
<dbReference type="AlphaFoldDB" id="A0A1H9KLS5"/>
<reference evidence="1 2" key="1">
    <citation type="submission" date="2016-10" db="EMBL/GenBank/DDBJ databases">
        <authorList>
            <person name="de Groot N.N."/>
        </authorList>
    </citation>
    <scope>NUCLEOTIDE SEQUENCE [LARGE SCALE GENOMIC DNA]</scope>
    <source>
        <strain evidence="1 2">A52C2</strain>
    </source>
</reference>
<dbReference type="Proteomes" id="UP000199647">
    <property type="component" value="Unassembled WGS sequence"/>
</dbReference>
<protein>
    <submittedName>
        <fullName evidence="1">Uncharacterized protein</fullName>
    </submittedName>
</protein>
<proteinExistence type="predicted"/>
<dbReference type="STRING" id="1855383.SAMN05216548_1107"/>
<dbReference type="OrthoDB" id="8452578at2"/>
<organism evidence="1 2">
    <name type="scientific">Faunimonas pinastri</name>
    <dbReference type="NCBI Taxonomy" id="1855383"/>
    <lineage>
        <taxon>Bacteria</taxon>
        <taxon>Pseudomonadati</taxon>
        <taxon>Pseudomonadota</taxon>
        <taxon>Alphaproteobacteria</taxon>
        <taxon>Hyphomicrobiales</taxon>
        <taxon>Afifellaceae</taxon>
        <taxon>Faunimonas</taxon>
    </lineage>
</organism>
<keyword evidence="2" id="KW-1185">Reference proteome</keyword>
<sequence length="145" mass="15389">MDRLVWGGAALAIALGFGLNPGGVMASVETGAAAVRTASLVQPSMPETIGGAADLRLRYVQEDGPSSGHVRVLLTPETRSLTVLLARSAAQQAFLQALDEPGVRDGLSRVIVEVALMPEQRDVGMHRTFRFVSKGEHTWSILPGE</sequence>
<dbReference type="EMBL" id="FOFG01000010">
    <property type="protein sequence ID" value="SEQ99875.1"/>
    <property type="molecule type" value="Genomic_DNA"/>
</dbReference>
<dbReference type="RefSeq" id="WP_092497341.1">
    <property type="nucleotide sequence ID" value="NZ_FOFG01000010.1"/>
</dbReference>
<gene>
    <name evidence="1" type="ORF">SAMN05216548_1107</name>
</gene>
<evidence type="ECO:0000313" key="1">
    <source>
        <dbReference type="EMBL" id="SEQ99875.1"/>
    </source>
</evidence>